<reference evidence="8 9" key="1">
    <citation type="journal article" date="2011" name="Cell">
        <title>Insight into structure and assembly of the nuclear pore complex by utilizing the genome of a eukaryotic thermophile.</title>
        <authorList>
            <person name="Amlacher S."/>
            <person name="Sarges P."/>
            <person name="Flemming D."/>
            <person name="van Noort V."/>
            <person name="Kunze R."/>
            <person name="Devos D.P."/>
            <person name="Arumugam M."/>
            <person name="Bork P."/>
            <person name="Hurt E."/>
        </authorList>
    </citation>
    <scope>NUCLEOTIDE SEQUENCE [LARGE SCALE GENOMIC DNA]</scope>
    <source>
        <strain evidence="9">DSM 1495 / CBS 144.50 / IMI 039719</strain>
    </source>
</reference>
<dbReference type="EMBL" id="GL988047">
    <property type="protein sequence ID" value="EGS17734.1"/>
    <property type="molecule type" value="Genomic_DNA"/>
</dbReference>
<dbReference type="GO" id="GO:0005739">
    <property type="term" value="C:mitochondrion"/>
    <property type="evidence" value="ECO:0007669"/>
    <property type="project" value="TreeGrafter"/>
</dbReference>
<dbReference type="RefSeq" id="XP_006697352.1">
    <property type="nucleotide sequence ID" value="XM_006697289.1"/>
</dbReference>
<dbReference type="PANTHER" id="PTHR11941">
    <property type="entry name" value="ENOYL-COA HYDRATASE-RELATED"/>
    <property type="match status" value="1"/>
</dbReference>
<dbReference type="InterPro" id="IPR014748">
    <property type="entry name" value="Enoyl-CoA_hydra_C"/>
</dbReference>
<evidence type="ECO:0000256" key="1">
    <source>
        <dbReference type="ARBA" id="ARBA00005254"/>
    </source>
</evidence>
<dbReference type="InterPro" id="IPR018376">
    <property type="entry name" value="Enoyl-CoA_hyd/isom_CS"/>
</dbReference>
<evidence type="ECO:0000256" key="2">
    <source>
        <dbReference type="ARBA" id="ARBA00012076"/>
    </source>
</evidence>
<dbReference type="FunFam" id="3.90.226.10:FF:000019">
    <property type="entry name" value="Enoyl-CoA hydratase, mitochondrial"/>
    <property type="match status" value="1"/>
</dbReference>
<dbReference type="Proteomes" id="UP000008066">
    <property type="component" value="Unassembled WGS sequence"/>
</dbReference>
<dbReference type="GeneID" id="18261115"/>
<dbReference type="eggNOG" id="KOG1680">
    <property type="taxonomic scope" value="Eukaryota"/>
</dbReference>
<dbReference type="OMA" id="FCDARED"/>
<accession>G0SFG9</accession>
<dbReference type="SUPFAM" id="SSF52096">
    <property type="entry name" value="ClpP/crotonase"/>
    <property type="match status" value="1"/>
</dbReference>
<evidence type="ECO:0000256" key="4">
    <source>
        <dbReference type="ARBA" id="ARBA00023098"/>
    </source>
</evidence>
<dbReference type="InterPro" id="IPR029045">
    <property type="entry name" value="ClpP/crotonase-like_dom_sf"/>
</dbReference>
<dbReference type="GO" id="GO:0004300">
    <property type="term" value="F:enoyl-CoA hydratase activity"/>
    <property type="evidence" value="ECO:0007669"/>
    <property type="project" value="UniProtKB-EC"/>
</dbReference>
<dbReference type="PANTHER" id="PTHR11941:SF54">
    <property type="entry name" value="ENOYL-COA HYDRATASE, MITOCHONDRIAL"/>
    <property type="match status" value="1"/>
</dbReference>
<keyword evidence="9" id="KW-1185">Reference proteome</keyword>
<dbReference type="CDD" id="cd06558">
    <property type="entry name" value="crotonase-like"/>
    <property type="match status" value="1"/>
</dbReference>
<name>G0SFG9_CHATD</name>
<keyword evidence="5" id="KW-0456">Lyase</keyword>
<dbReference type="KEGG" id="cthr:CTHT_0070770"/>
<keyword evidence="4" id="KW-0443">Lipid metabolism</keyword>
<protein>
    <recommendedName>
        <fullName evidence="6">Probable enoyl-CoA hydratase, mitochondrial</fullName>
        <ecNumber evidence="2">4.2.1.17</ecNumber>
    </recommendedName>
</protein>
<sequence>MSARLFGSVRVASRFQPSALPRVARSFSTSACRSYEFIEVSEPRPGVGLVKLNRPKALNALCSPLIDELNTALRAFQASPTVAAVVLTGSERAFAAGADIKEMAPLTFSEAYTKSFIESWSDLTTALKKPLIAAVAGHALGGGCELALMADILYCTANANFGQPEIKLGVIPGAGGTQRLTRAVGKARAMDLILTGRSFSGEDAERWGVAAKVFPDYEALLEGALSTAETIAGYSKVAVQAAKEAVNKSQDLALRDGVEYERRVFHSLFGTNDQKIGMKAFAEKKKPEWTHS</sequence>
<evidence type="ECO:0000313" key="8">
    <source>
        <dbReference type="EMBL" id="EGS17734.1"/>
    </source>
</evidence>
<dbReference type="InterPro" id="IPR001753">
    <property type="entry name" value="Enoyl-CoA_hydra/iso"/>
</dbReference>
<dbReference type="GO" id="GO:0006635">
    <property type="term" value="P:fatty acid beta-oxidation"/>
    <property type="evidence" value="ECO:0007669"/>
    <property type="project" value="TreeGrafter"/>
</dbReference>
<dbReference type="Gene3D" id="3.90.226.10">
    <property type="entry name" value="2-enoyl-CoA Hydratase, Chain A, domain 1"/>
    <property type="match status" value="1"/>
</dbReference>
<gene>
    <name evidence="8" type="ORF">CTHT_0070770</name>
</gene>
<evidence type="ECO:0000313" key="9">
    <source>
        <dbReference type="Proteomes" id="UP000008066"/>
    </source>
</evidence>
<dbReference type="Pfam" id="PF00378">
    <property type="entry name" value="ECH_1"/>
    <property type="match status" value="1"/>
</dbReference>
<dbReference type="FunFam" id="1.10.12.10:FF:000001">
    <property type="entry name" value="Probable enoyl-CoA hydratase, mitochondrial"/>
    <property type="match status" value="1"/>
</dbReference>
<evidence type="ECO:0000256" key="7">
    <source>
        <dbReference type="RuleBase" id="RU003707"/>
    </source>
</evidence>
<keyword evidence="3" id="KW-0276">Fatty acid metabolism</keyword>
<dbReference type="Gene3D" id="1.10.12.10">
    <property type="entry name" value="Lyase 2-enoyl-coa Hydratase, Chain A, domain 2"/>
    <property type="match status" value="1"/>
</dbReference>
<dbReference type="AlphaFoldDB" id="G0SFG9"/>
<dbReference type="OrthoDB" id="2018133at2759"/>
<dbReference type="HOGENOM" id="CLU_009834_7_6_1"/>
<dbReference type="EC" id="4.2.1.17" evidence="2"/>
<evidence type="ECO:0000256" key="3">
    <source>
        <dbReference type="ARBA" id="ARBA00022832"/>
    </source>
</evidence>
<dbReference type="PROSITE" id="PS00166">
    <property type="entry name" value="ENOYL_COA_HYDRATASE"/>
    <property type="match status" value="1"/>
</dbReference>
<dbReference type="STRING" id="759272.G0SFG9"/>
<proteinExistence type="inferred from homology"/>
<comment type="similarity">
    <text evidence="1 7">Belongs to the enoyl-CoA hydratase/isomerase family.</text>
</comment>
<evidence type="ECO:0000256" key="5">
    <source>
        <dbReference type="ARBA" id="ARBA00023239"/>
    </source>
</evidence>
<organism evidence="9">
    <name type="scientific">Chaetomium thermophilum (strain DSM 1495 / CBS 144.50 / IMI 039719)</name>
    <name type="common">Thermochaetoides thermophila</name>
    <dbReference type="NCBI Taxonomy" id="759272"/>
    <lineage>
        <taxon>Eukaryota</taxon>
        <taxon>Fungi</taxon>
        <taxon>Dikarya</taxon>
        <taxon>Ascomycota</taxon>
        <taxon>Pezizomycotina</taxon>
        <taxon>Sordariomycetes</taxon>
        <taxon>Sordariomycetidae</taxon>
        <taxon>Sordariales</taxon>
        <taxon>Chaetomiaceae</taxon>
        <taxon>Thermochaetoides</taxon>
    </lineage>
</organism>
<evidence type="ECO:0000256" key="6">
    <source>
        <dbReference type="ARBA" id="ARBA00073937"/>
    </source>
</evidence>